<feature type="transmembrane region" description="Helical" evidence="1">
    <location>
        <begin position="264"/>
        <end position="282"/>
    </location>
</feature>
<feature type="transmembrane region" description="Helical" evidence="1">
    <location>
        <begin position="36"/>
        <end position="54"/>
    </location>
</feature>
<feature type="transmembrane region" description="Helical" evidence="1">
    <location>
        <begin position="320"/>
        <end position="338"/>
    </location>
</feature>
<reference evidence="2 3" key="1">
    <citation type="submission" date="2019-09" db="EMBL/GenBank/DDBJ databases">
        <authorList>
            <person name="Chandra G."/>
            <person name="Truman W A."/>
        </authorList>
    </citation>
    <scope>NUCLEOTIDE SEQUENCE [LARGE SCALE GENOMIC DNA]</scope>
    <source>
        <strain evidence="2">PS723</strain>
    </source>
</reference>
<feature type="transmembrane region" description="Helical" evidence="1">
    <location>
        <begin position="134"/>
        <end position="150"/>
    </location>
</feature>
<dbReference type="AlphaFoldDB" id="A0A5E7FDR5"/>
<name>A0A5E7FDR5_PSEFL</name>
<feature type="transmembrane region" description="Helical" evidence="1">
    <location>
        <begin position="108"/>
        <end position="125"/>
    </location>
</feature>
<proteinExistence type="predicted"/>
<evidence type="ECO:0000256" key="1">
    <source>
        <dbReference type="SAM" id="Phobius"/>
    </source>
</evidence>
<dbReference type="EMBL" id="CABVHY010000035">
    <property type="protein sequence ID" value="VVO36932.1"/>
    <property type="molecule type" value="Genomic_DNA"/>
</dbReference>
<organism evidence="2 3">
    <name type="scientific">Pseudomonas fluorescens</name>
    <dbReference type="NCBI Taxonomy" id="294"/>
    <lineage>
        <taxon>Bacteria</taxon>
        <taxon>Pseudomonadati</taxon>
        <taxon>Pseudomonadota</taxon>
        <taxon>Gammaproteobacteria</taxon>
        <taxon>Pseudomonadales</taxon>
        <taxon>Pseudomonadaceae</taxon>
        <taxon>Pseudomonas</taxon>
    </lineage>
</organism>
<feature type="transmembrane region" description="Helical" evidence="1">
    <location>
        <begin position="181"/>
        <end position="201"/>
    </location>
</feature>
<dbReference type="InterPro" id="IPR049458">
    <property type="entry name" value="EpsG-like"/>
</dbReference>
<dbReference type="Proteomes" id="UP000379480">
    <property type="component" value="Unassembled WGS sequence"/>
</dbReference>
<protein>
    <recommendedName>
        <fullName evidence="4">EpsG family protein</fullName>
    </recommendedName>
</protein>
<evidence type="ECO:0000313" key="2">
    <source>
        <dbReference type="EMBL" id="VVO36932.1"/>
    </source>
</evidence>
<keyword evidence="1" id="KW-1133">Transmembrane helix</keyword>
<gene>
    <name evidence="2" type="ORF">PS723_05458</name>
</gene>
<keyword evidence="1" id="KW-0472">Membrane</keyword>
<feature type="transmembrane region" description="Helical" evidence="1">
    <location>
        <begin position="294"/>
        <end position="314"/>
    </location>
</feature>
<sequence>MVSLALYSAALYAITAFLFLFAAVRTLVPDRRAAHVYGAIEVFVVFLAITIVSYDIANRPFDMEGDTAVYINFFNDLSFGLENPFQTFEPGFVGVVQLFGYFGLDYQSFFYVITFMFLWSYYLLIKAVFGRQSTWPLFVFGLVLFYPFFFSLTANIIRQGFALCFINVALMCSVKGHWRRGGFFSLVAILFHKSSIVYFPFFLFRRVVLRVSVYSVVGLWGAVSLASYFKLFGLLVASLFDVLSGYGLVINYSDVDNVDYVTGFRWDFWAFSSLSVFLLIALKWVGGLDKRETYVFYICAFLSCLHIAMFDVAYNDRFGIYSWIFYPLELAYLIRAVSANIANGKQRRDAQNKAIAV</sequence>
<dbReference type="OrthoDB" id="7054394at2"/>
<evidence type="ECO:0000313" key="3">
    <source>
        <dbReference type="Proteomes" id="UP000379480"/>
    </source>
</evidence>
<keyword evidence="1" id="KW-0812">Transmembrane</keyword>
<accession>A0A5E7FDR5</accession>
<evidence type="ECO:0008006" key="4">
    <source>
        <dbReference type="Google" id="ProtNLM"/>
    </source>
</evidence>
<dbReference type="Pfam" id="PF14897">
    <property type="entry name" value="EpsG"/>
    <property type="match status" value="1"/>
</dbReference>
<feature type="transmembrane region" description="Helical" evidence="1">
    <location>
        <begin position="6"/>
        <end position="24"/>
    </location>
</feature>
<dbReference type="RefSeq" id="WP_150806714.1">
    <property type="nucleotide sequence ID" value="NZ_CABVHY010000035.1"/>
</dbReference>